<feature type="domain" description="Phosphatidic acid phosphatase type 2/haloperoxidase" evidence="1">
    <location>
        <begin position="137"/>
        <end position="238"/>
    </location>
</feature>
<evidence type="ECO:0000313" key="3">
    <source>
        <dbReference type="Proteomes" id="UP000280066"/>
    </source>
</evidence>
<dbReference type="OrthoDB" id="9773582at2"/>
<dbReference type="AlphaFoldDB" id="A0A428IZR8"/>
<dbReference type="CDD" id="cd03394">
    <property type="entry name" value="PAP2_like_5"/>
    <property type="match status" value="1"/>
</dbReference>
<sequence length="276" mass="29721">MPMVPSSLFANVLTRAWMVGLLCFSTKAICLAQVLLPKDSSLSRTATIPTTVGPRNPFRPTLRQLAVPALLLGVATLGTEGVDALETDEAIQASVKRHFPRFETSLDDQLRHMPAVATLGLSLAGVKGVHSTVNQGVIFFLAYTINNTLTSNLKNLAHVERPYGNQDYSSFPSQHTSAAFAAATFLHREYGGRSIWYSVGGYSVATATATIRVLGNKHWLSDVLAGAGVGILSTELAYWAYPLVHRVLLRGLQDRAMVVPLYNNGALGAAVCLTLR</sequence>
<evidence type="ECO:0000259" key="1">
    <source>
        <dbReference type="SMART" id="SM00014"/>
    </source>
</evidence>
<keyword evidence="3" id="KW-1185">Reference proteome</keyword>
<dbReference type="SUPFAM" id="SSF48317">
    <property type="entry name" value="Acid phosphatase/Vanadium-dependent haloperoxidase"/>
    <property type="match status" value="1"/>
</dbReference>
<reference evidence="2 3" key="1">
    <citation type="submission" date="2018-12" db="EMBL/GenBank/DDBJ databases">
        <authorList>
            <person name="Feng G."/>
            <person name="Zhu H."/>
        </authorList>
    </citation>
    <scope>NUCLEOTIDE SEQUENCE [LARGE SCALE GENOMIC DNA]</scope>
    <source>
        <strain evidence="2 3">9PBR-2</strain>
    </source>
</reference>
<accession>A0A428IZR8</accession>
<protein>
    <submittedName>
        <fullName evidence="2">Phosphatase PAP2 family protein</fullName>
    </submittedName>
</protein>
<dbReference type="EMBL" id="RWIS01000014">
    <property type="protein sequence ID" value="RSK25017.1"/>
    <property type="molecule type" value="Genomic_DNA"/>
</dbReference>
<evidence type="ECO:0000313" key="2">
    <source>
        <dbReference type="EMBL" id="RSK25017.1"/>
    </source>
</evidence>
<dbReference type="Proteomes" id="UP000280066">
    <property type="component" value="Unassembled WGS sequence"/>
</dbReference>
<dbReference type="PANTHER" id="PTHR14969:SF13">
    <property type="entry name" value="AT30094P"/>
    <property type="match status" value="1"/>
</dbReference>
<name>A0A428IZR8_9BACT</name>
<dbReference type="InterPro" id="IPR036938">
    <property type="entry name" value="PAP2/HPO_sf"/>
</dbReference>
<dbReference type="Gene3D" id="1.20.144.10">
    <property type="entry name" value="Phosphatidic acid phosphatase type 2/haloperoxidase"/>
    <property type="match status" value="1"/>
</dbReference>
<organism evidence="2 3">
    <name type="scientific">Hymenobacter metallilatus</name>
    <dbReference type="NCBI Taxonomy" id="2493666"/>
    <lineage>
        <taxon>Bacteria</taxon>
        <taxon>Pseudomonadati</taxon>
        <taxon>Bacteroidota</taxon>
        <taxon>Cytophagia</taxon>
        <taxon>Cytophagales</taxon>
        <taxon>Hymenobacteraceae</taxon>
        <taxon>Hymenobacter</taxon>
    </lineage>
</organism>
<gene>
    <name evidence="2" type="ORF">EI290_18510</name>
</gene>
<proteinExistence type="predicted"/>
<dbReference type="Pfam" id="PF01569">
    <property type="entry name" value="PAP2"/>
    <property type="match status" value="1"/>
</dbReference>
<dbReference type="InterPro" id="IPR000326">
    <property type="entry name" value="PAP2/HPO"/>
</dbReference>
<dbReference type="PANTHER" id="PTHR14969">
    <property type="entry name" value="SPHINGOSINE-1-PHOSPHATE PHOSPHOHYDROLASE"/>
    <property type="match status" value="1"/>
</dbReference>
<comment type="caution">
    <text evidence="2">The sequence shown here is derived from an EMBL/GenBank/DDBJ whole genome shotgun (WGS) entry which is preliminary data.</text>
</comment>
<dbReference type="SMART" id="SM00014">
    <property type="entry name" value="acidPPc"/>
    <property type="match status" value="1"/>
</dbReference>